<proteinExistence type="predicted"/>
<dbReference type="GeneID" id="30680598"/>
<sequence>MPKEIPWHKLTPEERIVVQYFLAHKSIGDLILLRDLELKGIKKPIRVLESLLNKGILEKGEGCYSLRKEYRI</sequence>
<dbReference type="Pfam" id="PF22511">
    <property type="entry name" value="PBP2"/>
    <property type="match status" value="1"/>
</dbReference>
<dbReference type="RefSeq" id="WP_075050116.1">
    <property type="nucleotide sequence ID" value="NZ_CP006867.1"/>
</dbReference>
<reference evidence="1 2" key="1">
    <citation type="submission" date="2013-11" db="EMBL/GenBank/DDBJ databases">
        <title>Comparative genomics of Ignicoccus.</title>
        <authorList>
            <person name="Podar M."/>
        </authorList>
    </citation>
    <scope>NUCLEOTIDE SEQUENCE [LARGE SCALE GENOMIC DNA]</scope>
    <source>
        <strain evidence="1 2">DSM 13165</strain>
    </source>
</reference>
<accession>A0A0U3FPQ9</accession>
<dbReference type="AlphaFoldDB" id="A0A0U3FPQ9"/>
<evidence type="ECO:0000313" key="1">
    <source>
        <dbReference type="EMBL" id="ALU11911.1"/>
    </source>
</evidence>
<dbReference type="KEGG" id="iis:EYM_06105"/>
<gene>
    <name evidence="1" type="ORF">EYM_06105</name>
</gene>
<dbReference type="InterPro" id="IPR054264">
    <property type="entry name" value="PBP2"/>
</dbReference>
<organism evidence="1 2">
    <name type="scientific">Ignicoccus islandicus DSM 13165</name>
    <dbReference type="NCBI Taxonomy" id="940295"/>
    <lineage>
        <taxon>Archaea</taxon>
        <taxon>Thermoproteota</taxon>
        <taxon>Thermoprotei</taxon>
        <taxon>Desulfurococcales</taxon>
        <taxon>Desulfurococcaceae</taxon>
        <taxon>Ignicoccus</taxon>
    </lineage>
</organism>
<evidence type="ECO:0000313" key="2">
    <source>
        <dbReference type="Proteomes" id="UP000060778"/>
    </source>
</evidence>
<dbReference type="EMBL" id="CP006867">
    <property type="protein sequence ID" value="ALU11911.1"/>
    <property type="molecule type" value="Genomic_DNA"/>
</dbReference>
<keyword evidence="2" id="KW-1185">Reference proteome</keyword>
<dbReference type="OrthoDB" id="35904at2157"/>
<dbReference type="Proteomes" id="UP000060778">
    <property type="component" value="Chromosome"/>
</dbReference>
<protein>
    <submittedName>
        <fullName evidence="1">Uncharacterized protein</fullName>
    </submittedName>
</protein>
<name>A0A0U3FPQ9_9CREN</name>